<evidence type="ECO:0000256" key="1">
    <source>
        <dbReference type="ARBA" id="ARBA00022614"/>
    </source>
</evidence>
<evidence type="ECO:0000313" key="7">
    <source>
        <dbReference type="EMBL" id="MFB9090186.1"/>
    </source>
</evidence>
<dbReference type="InterPro" id="IPR055353">
    <property type="entry name" value="DUF7619"/>
</dbReference>
<evidence type="ECO:0000313" key="8">
    <source>
        <dbReference type="Proteomes" id="UP001589576"/>
    </source>
</evidence>
<dbReference type="EMBL" id="JBHMFB010000029">
    <property type="protein sequence ID" value="MFB9090186.1"/>
    <property type="molecule type" value="Genomic_DNA"/>
</dbReference>
<keyword evidence="1" id="KW-0433">Leucine-rich repeat</keyword>
<dbReference type="NCBIfam" id="TIGR04183">
    <property type="entry name" value="Por_Secre_tail"/>
    <property type="match status" value="1"/>
</dbReference>
<evidence type="ECO:0000259" key="5">
    <source>
        <dbReference type="Pfam" id="PF18962"/>
    </source>
</evidence>
<dbReference type="InterPro" id="IPR026444">
    <property type="entry name" value="Secre_tail"/>
</dbReference>
<dbReference type="InterPro" id="IPR052574">
    <property type="entry name" value="CDIRP"/>
</dbReference>
<keyword evidence="2 4" id="KW-0732">Signal</keyword>
<organism evidence="7 8">
    <name type="scientific">Flavobacterium paronense</name>
    <dbReference type="NCBI Taxonomy" id="1392775"/>
    <lineage>
        <taxon>Bacteria</taxon>
        <taxon>Pseudomonadati</taxon>
        <taxon>Bacteroidota</taxon>
        <taxon>Flavobacteriia</taxon>
        <taxon>Flavobacteriales</taxon>
        <taxon>Flavobacteriaceae</taxon>
        <taxon>Flavobacterium</taxon>
    </lineage>
</organism>
<proteinExistence type="predicted"/>
<dbReference type="SUPFAM" id="SSF52058">
    <property type="entry name" value="L domain-like"/>
    <property type="match status" value="1"/>
</dbReference>
<feature type="signal peptide" evidence="4">
    <location>
        <begin position="1"/>
        <end position="21"/>
    </location>
</feature>
<dbReference type="Pfam" id="PF18962">
    <property type="entry name" value="Por_Secre_tail"/>
    <property type="match status" value="1"/>
</dbReference>
<feature type="non-terminal residue" evidence="7">
    <location>
        <position position="769"/>
    </location>
</feature>
<evidence type="ECO:0000256" key="4">
    <source>
        <dbReference type="SAM" id="SignalP"/>
    </source>
</evidence>
<name>A0ABV5GGB9_9FLAO</name>
<evidence type="ECO:0000256" key="3">
    <source>
        <dbReference type="ARBA" id="ARBA00022737"/>
    </source>
</evidence>
<dbReference type="InterPro" id="IPR047589">
    <property type="entry name" value="DUF11_rpt"/>
</dbReference>
<feature type="domain" description="Secretion system C-terminal sorting" evidence="5">
    <location>
        <begin position="717"/>
        <end position="769"/>
    </location>
</feature>
<feature type="chain" id="PRO_5046594083" evidence="4">
    <location>
        <begin position="22"/>
        <end position="769"/>
    </location>
</feature>
<sequence>MKKFSTILVLLFFGMTFQAQIINFPDANFKTKLLQSDTNNYIAKNLNGNYFKIDANSNGQIEVSEAQNVSYIDVYRYYNDLYIANLTGLSSFTNLKFFRCSNHSITNLNYSGLSNLQELYCSNILLTTINLANYPNLKNFDCGANQLTSLSLINLPNLELLYCGSNQLTSLNLSNLPNLKILDCGSNPFNTLDLSNNNALTYLGCSQLGLTNLNVSNLLNLEHLVCLNNQLTQLDISGLTMLRDLQCPNNRIEYIDLSDFATGGPPNQGNGFYELRFNNLQAINVKNGNFDNFGMIAEGNPNITYVCCDESEVSMVQSYYSSAVCNTNTYCNFTPGGIYYTIQGNHKFDVDNNGCDNNDITIHNLKFSFTDGTNSGTIISNLSGNYAIPISAGDYTLAPILENPNYFTVSPTTTSVSFPTTASPFTQNFCITPNGSHLDVETWIVPLTPARPGFDATYKIYYRNKGNISISGNVTFSFNDDYMDFISAIPTQTYQNPSLLTWDYVNLLPFETREIEVKININTPMETLPVNNGDIIKFQSIVSPLSGDEYLTDNANRLSQVVVGSIDPNDKTCVEGDKVEPDMIGEYVHYVIRFENTGTYAAENIVVKDLIDTDKFDISTLFPLNGSHSYITKITNTNQVEFIFENINLPFDNANNDGYVTFKIKTKPTLVVGDSFSNTANIYFDYNFPIVTNTATTTITALGNQDFEFTNLFSLSPVPAKNSLTITTKQNVTISSVSIYNTLGQLVQVNTNPNETIDVSELKAGNYFI</sequence>
<feature type="domain" description="DUF7619" evidence="6">
    <location>
        <begin position="567"/>
        <end position="698"/>
    </location>
</feature>
<accession>A0ABV5GGB9</accession>
<gene>
    <name evidence="7" type="ORF">ACFFUU_11285</name>
</gene>
<evidence type="ECO:0000256" key="2">
    <source>
        <dbReference type="ARBA" id="ARBA00022729"/>
    </source>
</evidence>
<dbReference type="RefSeq" id="WP_379691865.1">
    <property type="nucleotide sequence ID" value="NZ_JBHMFB010000029.1"/>
</dbReference>
<evidence type="ECO:0000259" key="6">
    <source>
        <dbReference type="Pfam" id="PF24595"/>
    </source>
</evidence>
<reference evidence="7 8" key="1">
    <citation type="submission" date="2024-09" db="EMBL/GenBank/DDBJ databases">
        <authorList>
            <person name="Sun Q."/>
            <person name="Mori K."/>
        </authorList>
    </citation>
    <scope>NUCLEOTIDE SEQUENCE [LARGE SCALE GENOMIC DNA]</scope>
    <source>
        <strain evidence="7 8">CECT 8460</strain>
    </source>
</reference>
<protein>
    <submittedName>
        <fullName evidence="7">T9SS type A sorting domain-containing protein</fullName>
    </submittedName>
</protein>
<dbReference type="Pfam" id="PF24595">
    <property type="entry name" value="DUF7619"/>
    <property type="match status" value="1"/>
</dbReference>
<keyword evidence="8" id="KW-1185">Reference proteome</keyword>
<dbReference type="Proteomes" id="UP001589576">
    <property type="component" value="Unassembled WGS sequence"/>
</dbReference>
<keyword evidence="3" id="KW-0677">Repeat</keyword>
<dbReference type="PANTHER" id="PTHR47566:SF1">
    <property type="entry name" value="PROTEIN NUD1"/>
    <property type="match status" value="1"/>
</dbReference>
<dbReference type="Gene3D" id="3.80.10.10">
    <property type="entry name" value="Ribonuclease Inhibitor"/>
    <property type="match status" value="1"/>
</dbReference>
<dbReference type="NCBIfam" id="TIGR01451">
    <property type="entry name" value="B_ant_repeat"/>
    <property type="match status" value="1"/>
</dbReference>
<comment type="caution">
    <text evidence="7">The sequence shown here is derived from an EMBL/GenBank/DDBJ whole genome shotgun (WGS) entry which is preliminary data.</text>
</comment>
<dbReference type="InterPro" id="IPR032675">
    <property type="entry name" value="LRR_dom_sf"/>
</dbReference>
<dbReference type="PANTHER" id="PTHR47566">
    <property type="match status" value="1"/>
</dbReference>